<name>A0AAE0BX53_9CHLO</name>
<proteinExistence type="predicted"/>
<dbReference type="InterPro" id="IPR011993">
    <property type="entry name" value="PH-like_dom_sf"/>
</dbReference>
<dbReference type="Pfam" id="PF00169">
    <property type="entry name" value="PH"/>
    <property type="match status" value="1"/>
</dbReference>
<dbReference type="GO" id="GO:0007166">
    <property type="term" value="P:cell surface receptor signaling pathway"/>
    <property type="evidence" value="ECO:0007669"/>
    <property type="project" value="InterPro"/>
</dbReference>
<accession>A0AAE0BX53</accession>
<comment type="caution">
    <text evidence="3">The sequence shown here is derived from an EMBL/GenBank/DDBJ whole genome shotgun (WGS) entry which is preliminary data.</text>
</comment>
<dbReference type="Proteomes" id="UP001190700">
    <property type="component" value="Unassembled WGS sequence"/>
</dbReference>
<dbReference type="InterPro" id="IPR001849">
    <property type="entry name" value="PH_domain"/>
</dbReference>
<organism evidence="3 4">
    <name type="scientific">Cymbomonas tetramitiformis</name>
    <dbReference type="NCBI Taxonomy" id="36881"/>
    <lineage>
        <taxon>Eukaryota</taxon>
        <taxon>Viridiplantae</taxon>
        <taxon>Chlorophyta</taxon>
        <taxon>Pyramimonadophyceae</taxon>
        <taxon>Pyramimonadales</taxon>
        <taxon>Pyramimonadaceae</taxon>
        <taxon>Cymbomonas</taxon>
    </lineage>
</organism>
<evidence type="ECO:0000259" key="2">
    <source>
        <dbReference type="Pfam" id="PF00169"/>
    </source>
</evidence>
<feature type="compositionally biased region" description="Polar residues" evidence="1">
    <location>
        <begin position="330"/>
        <end position="341"/>
    </location>
</feature>
<dbReference type="InterPro" id="IPR036537">
    <property type="entry name" value="Adaptor_Cbl_N_dom_sf"/>
</dbReference>
<reference evidence="3 4" key="1">
    <citation type="journal article" date="2015" name="Genome Biol. Evol.">
        <title>Comparative Genomics of a Bacterivorous Green Alga Reveals Evolutionary Causalities and Consequences of Phago-Mixotrophic Mode of Nutrition.</title>
        <authorList>
            <person name="Burns J.A."/>
            <person name="Paasch A."/>
            <person name="Narechania A."/>
            <person name="Kim E."/>
        </authorList>
    </citation>
    <scope>NUCLEOTIDE SEQUENCE [LARGE SCALE GENOMIC DNA]</scope>
    <source>
        <strain evidence="3 4">PLY_AMNH</strain>
    </source>
</reference>
<feature type="region of interest" description="Disordered" evidence="1">
    <location>
        <begin position="296"/>
        <end position="368"/>
    </location>
</feature>
<dbReference type="AlphaFoldDB" id="A0AAE0BX53"/>
<sequence>MVSPKFSAQGTSSGFISAESHEPQGKENASTEPLPAADDQNVTWSLDGSFWLNKRRKKFPRIWQRRCFILRSNQALGYCQLLYFKQTPSSGAQVQLHDSLGALDLLQLRRLANVKGGRDLAFELKALKFSNHNHSKGEEIVTLVLQATSADNRNRFISMAREVVLKCFLAANPFTDLWTPQEVSIWLLTVGVHVDDYWETLQHVPGHMLMNITPNSFDDWGLARIPLILQERILSEMSLSNASKHVFQAETNSPAYSHQGSLPVSVNTFQSEPNLPTAYSSQDSGVGSIRAIQSEPASPLVHSQQASMVHAEELRPSPSTLSGREMPASPQVSAQQYAIRSTSHKNSHRVDDKSQATRTSGEGDATVTDIAGGTASAVTPVLDSSAASMPCMVNGSEASQPRAIPDPMMQNVSSSPELSQVQKVILRTEKLQSLDPEKAQDALKSLHDRAKAAGSLTKELGNWQIMGGTLHAFANLTFRLAETVPMLGKVASAMHLLYNSAEQAKANIESCTKLVRLVHQAQDMILEAKDCLPSTNDILAQLCETVQSAAEFVQKFSKKGWILVCFLPFPKLLCPIFQV</sequence>
<keyword evidence="4" id="KW-1185">Reference proteome</keyword>
<feature type="region of interest" description="Disordered" evidence="1">
    <location>
        <begin position="1"/>
        <end position="40"/>
    </location>
</feature>
<dbReference type="InterPro" id="IPR013761">
    <property type="entry name" value="SAM/pointed_sf"/>
</dbReference>
<protein>
    <recommendedName>
        <fullName evidence="2">PH domain-containing protein</fullName>
    </recommendedName>
</protein>
<evidence type="ECO:0000256" key="1">
    <source>
        <dbReference type="SAM" id="MobiDB-lite"/>
    </source>
</evidence>
<dbReference type="InterPro" id="IPR059179">
    <property type="entry name" value="MLKL-like_MCAfunc"/>
</dbReference>
<feature type="compositionally biased region" description="Polar residues" evidence="1">
    <location>
        <begin position="1"/>
        <end position="15"/>
    </location>
</feature>
<gene>
    <name evidence="3" type="ORF">CYMTET_46742</name>
</gene>
<dbReference type="CDD" id="cd21037">
    <property type="entry name" value="MLKL_NTD"/>
    <property type="match status" value="1"/>
</dbReference>
<dbReference type="Gene3D" id="1.20.930.20">
    <property type="entry name" value="Adaptor protein Cbl, N-terminal domain"/>
    <property type="match status" value="1"/>
</dbReference>
<dbReference type="EMBL" id="LGRX02032753">
    <property type="protein sequence ID" value="KAK3243619.1"/>
    <property type="molecule type" value="Genomic_DNA"/>
</dbReference>
<evidence type="ECO:0000313" key="4">
    <source>
        <dbReference type="Proteomes" id="UP001190700"/>
    </source>
</evidence>
<feature type="domain" description="PH" evidence="2">
    <location>
        <begin position="51"/>
        <end position="158"/>
    </location>
</feature>
<dbReference type="SUPFAM" id="SSF47769">
    <property type="entry name" value="SAM/Pointed domain"/>
    <property type="match status" value="1"/>
</dbReference>
<evidence type="ECO:0000313" key="3">
    <source>
        <dbReference type="EMBL" id="KAK3243619.1"/>
    </source>
</evidence>
<dbReference type="Gene3D" id="2.30.29.30">
    <property type="entry name" value="Pleckstrin-homology domain (PH domain)/Phosphotyrosine-binding domain (PTB)"/>
    <property type="match status" value="1"/>
</dbReference>
<dbReference type="Gene3D" id="1.10.150.50">
    <property type="entry name" value="Transcription Factor, Ets-1"/>
    <property type="match status" value="1"/>
</dbReference>
<dbReference type="SUPFAM" id="SSF50729">
    <property type="entry name" value="PH domain-like"/>
    <property type="match status" value="1"/>
</dbReference>